<feature type="compositionally biased region" description="Basic and acidic residues" evidence="1">
    <location>
        <begin position="115"/>
        <end position="126"/>
    </location>
</feature>
<protein>
    <submittedName>
        <fullName evidence="2">Uncharacterized protein</fullName>
    </submittedName>
</protein>
<dbReference type="Proteomes" id="UP000237347">
    <property type="component" value="Unassembled WGS sequence"/>
</dbReference>
<proteinExistence type="predicted"/>
<reference evidence="2 3" key="1">
    <citation type="journal article" date="2018" name="Sci. Data">
        <title>The draft genome sequence of cork oak.</title>
        <authorList>
            <person name="Ramos A.M."/>
            <person name="Usie A."/>
            <person name="Barbosa P."/>
            <person name="Barros P.M."/>
            <person name="Capote T."/>
            <person name="Chaves I."/>
            <person name="Simoes F."/>
            <person name="Abreu I."/>
            <person name="Carrasquinho I."/>
            <person name="Faro C."/>
            <person name="Guimaraes J.B."/>
            <person name="Mendonca D."/>
            <person name="Nobrega F."/>
            <person name="Rodrigues L."/>
            <person name="Saibo N.J.M."/>
            <person name="Varela M.C."/>
            <person name="Egas C."/>
            <person name="Matos J."/>
            <person name="Miguel C.M."/>
            <person name="Oliveira M.M."/>
            <person name="Ricardo C.P."/>
            <person name="Goncalves S."/>
        </authorList>
    </citation>
    <scope>NUCLEOTIDE SEQUENCE [LARGE SCALE GENOMIC DNA]</scope>
    <source>
        <strain evidence="3">cv. HL8</strain>
    </source>
</reference>
<dbReference type="AlphaFoldDB" id="A0AAW0IK69"/>
<keyword evidence="3" id="KW-1185">Reference proteome</keyword>
<evidence type="ECO:0000313" key="3">
    <source>
        <dbReference type="Proteomes" id="UP000237347"/>
    </source>
</evidence>
<feature type="compositionally biased region" description="Pro residues" evidence="1">
    <location>
        <begin position="134"/>
        <end position="149"/>
    </location>
</feature>
<evidence type="ECO:0000313" key="2">
    <source>
        <dbReference type="EMBL" id="KAK7814807.1"/>
    </source>
</evidence>
<accession>A0AAW0IK69</accession>
<comment type="caution">
    <text evidence="2">The sequence shown here is derived from an EMBL/GenBank/DDBJ whole genome shotgun (WGS) entry which is preliminary data.</text>
</comment>
<sequence length="175" mass="19209">MYNSLPLYECRDQEVGDKVYNLDWFSSASENQYSAAVGFKWMLNLSVKTPSPTPSISLNQNGPKQVNLSFSFLGIHSLPQIHSIEGRYLREGKKSNKPQTLQTQTKISETVTIKHDGVLLGDDKSNQEITSESPPAPPTVSVTQPPPPTNRVVDDFFHPTASGQSPSGVGHSIQN</sequence>
<name>A0AAW0IK69_QUESU</name>
<evidence type="ECO:0000256" key="1">
    <source>
        <dbReference type="SAM" id="MobiDB-lite"/>
    </source>
</evidence>
<gene>
    <name evidence="2" type="ORF">CFP56_002478</name>
</gene>
<feature type="region of interest" description="Disordered" evidence="1">
    <location>
        <begin position="115"/>
        <end position="175"/>
    </location>
</feature>
<dbReference type="EMBL" id="PKMF04001053">
    <property type="protein sequence ID" value="KAK7814807.1"/>
    <property type="molecule type" value="Genomic_DNA"/>
</dbReference>
<feature type="compositionally biased region" description="Polar residues" evidence="1">
    <location>
        <begin position="161"/>
        <end position="175"/>
    </location>
</feature>
<organism evidence="2 3">
    <name type="scientific">Quercus suber</name>
    <name type="common">Cork oak</name>
    <dbReference type="NCBI Taxonomy" id="58331"/>
    <lineage>
        <taxon>Eukaryota</taxon>
        <taxon>Viridiplantae</taxon>
        <taxon>Streptophyta</taxon>
        <taxon>Embryophyta</taxon>
        <taxon>Tracheophyta</taxon>
        <taxon>Spermatophyta</taxon>
        <taxon>Magnoliopsida</taxon>
        <taxon>eudicotyledons</taxon>
        <taxon>Gunneridae</taxon>
        <taxon>Pentapetalae</taxon>
        <taxon>rosids</taxon>
        <taxon>fabids</taxon>
        <taxon>Fagales</taxon>
        <taxon>Fagaceae</taxon>
        <taxon>Quercus</taxon>
    </lineage>
</organism>